<evidence type="ECO:0000313" key="2">
    <source>
        <dbReference type="EMBL" id="MBP0905131.1"/>
    </source>
</evidence>
<keyword evidence="3" id="KW-1185">Reference proteome</keyword>
<evidence type="ECO:0000313" key="3">
    <source>
        <dbReference type="Proteomes" id="UP000670776"/>
    </source>
</evidence>
<gene>
    <name evidence="2" type="ORF">J8H85_14965</name>
</gene>
<evidence type="ECO:0000259" key="1">
    <source>
        <dbReference type="Pfam" id="PF18731"/>
    </source>
</evidence>
<feature type="domain" description="Swt1-like HEPN" evidence="1">
    <location>
        <begin position="68"/>
        <end position="193"/>
    </location>
</feature>
<dbReference type="Pfam" id="PF18731">
    <property type="entry name" value="HEPN_Swt1"/>
    <property type="match status" value="1"/>
</dbReference>
<name>A0ABS4BX11_9FLAO</name>
<accession>A0ABS4BX11</accession>
<organism evidence="2 3">
    <name type="scientific">Mariniflexile gromovii</name>
    <dbReference type="NCBI Taxonomy" id="362523"/>
    <lineage>
        <taxon>Bacteria</taxon>
        <taxon>Pseudomonadati</taxon>
        <taxon>Bacteroidota</taxon>
        <taxon>Flavobacteriia</taxon>
        <taxon>Flavobacteriales</taxon>
        <taxon>Flavobacteriaceae</taxon>
        <taxon>Mariniflexile</taxon>
    </lineage>
</organism>
<dbReference type="InterPro" id="IPR041650">
    <property type="entry name" value="HEPN_Swt1"/>
</dbReference>
<dbReference type="EMBL" id="JAGJCB010000017">
    <property type="protein sequence ID" value="MBP0905131.1"/>
    <property type="molecule type" value="Genomic_DNA"/>
</dbReference>
<proteinExistence type="predicted"/>
<dbReference type="Proteomes" id="UP000670776">
    <property type="component" value="Unassembled WGS sequence"/>
</dbReference>
<comment type="caution">
    <text evidence="2">The sequence shown here is derived from an EMBL/GenBank/DDBJ whole genome shotgun (WGS) entry which is preliminary data.</text>
</comment>
<reference evidence="2 3" key="1">
    <citation type="submission" date="2021-04" db="EMBL/GenBank/DDBJ databases">
        <title>Mariniflexile gromovii gen. nov., sp. nov., a gliding bacterium isolated from the sea urchin Strongylocentrotus intermedius.</title>
        <authorList>
            <person name="Ko S."/>
            <person name="Le V."/>
            <person name="Ahn C.-Y."/>
            <person name="Oh H.-M."/>
        </authorList>
    </citation>
    <scope>NUCLEOTIDE SEQUENCE [LARGE SCALE GENOMIC DNA]</scope>
    <source>
        <strain evidence="2 3">KCTC 12570</strain>
    </source>
</reference>
<protein>
    <recommendedName>
        <fullName evidence="1">Swt1-like HEPN domain-containing protein</fullName>
    </recommendedName>
</protein>
<dbReference type="RefSeq" id="WP_209656019.1">
    <property type="nucleotide sequence ID" value="NZ_JAGJCB010000017.1"/>
</dbReference>
<sequence>MISDPLYSFVFKGILTKQALESTQAKDKKSFSKVDEDQINNLLCINELPEEYVANSKKMSFVYTAICAFENSIREFVTQKLVEEKGAEWWEECVPNKVREKAESRKEEEDKIRWHTQRGDKFINYTEFGDLITIMRGDNWVYFEPHIISLEWAQQIIKTLERSRNVIMHSGDLSEQDLARIGTLIRDWIRQVGI</sequence>